<dbReference type="EMBL" id="BAABRI010000018">
    <property type="protein sequence ID" value="GAA5483870.1"/>
    <property type="molecule type" value="Genomic_DNA"/>
</dbReference>
<evidence type="ECO:0000313" key="2">
    <source>
        <dbReference type="EMBL" id="GAA5483870.1"/>
    </source>
</evidence>
<feature type="region of interest" description="Disordered" evidence="1">
    <location>
        <begin position="20"/>
        <end position="48"/>
    </location>
</feature>
<keyword evidence="3" id="KW-1185">Reference proteome</keyword>
<proteinExistence type="predicted"/>
<protein>
    <recommendedName>
        <fullName evidence="4">HEAT repeat domain-containing protein</fullName>
    </recommendedName>
</protein>
<accession>A0ABP9UQN9</accession>
<comment type="caution">
    <text evidence="2">The sequence shown here is derived from an EMBL/GenBank/DDBJ whole genome shotgun (WGS) entry which is preliminary data.</text>
</comment>
<feature type="compositionally biased region" description="Low complexity" evidence="1">
    <location>
        <begin position="29"/>
        <end position="40"/>
    </location>
</feature>
<evidence type="ECO:0000256" key="1">
    <source>
        <dbReference type="SAM" id="MobiDB-lite"/>
    </source>
</evidence>
<evidence type="ECO:0000313" key="3">
    <source>
        <dbReference type="Proteomes" id="UP001476282"/>
    </source>
</evidence>
<reference evidence="2 3" key="1">
    <citation type="submission" date="2024-02" db="EMBL/GenBank/DDBJ databases">
        <title>Haloferula sargassicola NBRC 104335.</title>
        <authorList>
            <person name="Ichikawa N."/>
            <person name="Katano-Makiyama Y."/>
            <person name="Hidaka K."/>
        </authorList>
    </citation>
    <scope>NUCLEOTIDE SEQUENCE [LARGE SCALE GENOMIC DNA]</scope>
    <source>
        <strain evidence="2 3">NBRC 104335</strain>
    </source>
</reference>
<gene>
    <name evidence="2" type="ORF">Hsar01_03104</name>
</gene>
<sequence>MALTLGLVTGWAGLRLAAPTPEASQARTGPSSGNPSSSSSTAKLGQPRTFENLERNWSQRNPLAEEFLQDLERLSAGELKELLTIPDGATTEEIRGLDAKAGAIAAELYRREGFPALEWAYQAGDTVVSSSRKELLENCCHDLPEESLPWVQRFMEEEGGSIFNNPLGFVDAAKAGAIERGPEALADFFNSDFSRLERGGLPQVPHFPDSFDFQKLADLTRDKAQLDGAVVAWASRNPEAARDFVKSVDDPKLAANLLSPLLNGAAANLGDDMAAELAVGLIDGLSGQNRQHAIQQLRGQTRKSGHEVTAVLRQLPDPSDREIYAAAVVSIGTPPTTIDAVFSEFERPEDQTAILVRIAPGYRMAVKNGGDYGQRALDFFDGILNQLQLPTEARQQVLDSLHQRPPGP</sequence>
<name>A0ABP9UQN9_9BACT</name>
<dbReference type="Proteomes" id="UP001476282">
    <property type="component" value="Unassembled WGS sequence"/>
</dbReference>
<organism evidence="2 3">
    <name type="scientific">Haloferula sargassicola</name>
    <dbReference type="NCBI Taxonomy" id="490096"/>
    <lineage>
        <taxon>Bacteria</taxon>
        <taxon>Pseudomonadati</taxon>
        <taxon>Verrucomicrobiota</taxon>
        <taxon>Verrucomicrobiia</taxon>
        <taxon>Verrucomicrobiales</taxon>
        <taxon>Verrucomicrobiaceae</taxon>
        <taxon>Haloferula</taxon>
    </lineage>
</organism>
<evidence type="ECO:0008006" key="4">
    <source>
        <dbReference type="Google" id="ProtNLM"/>
    </source>
</evidence>